<accession>A0A9D7T0E4</accession>
<protein>
    <submittedName>
        <fullName evidence="1">Uncharacterized protein</fullName>
    </submittedName>
</protein>
<sequence>MKYGFGLMICFVIMACAVTKHPSNENSGMKYLILHPAIRIVDFDPLGQVYILDENDRLSKYDTTGQLLSHVVNNNLGEAHSLDVGNPFKTFVFYRDQQTILIYDRTLSEIQRIRLSEWGLHDVTAACLSPDNALWVFNGTNRVLVKLDDHGNALLTSDPFDIIGPGSPRPDFIYDIDQYLLLKESNHPISVFDDFGKFLYNTDINKDTLFSVCTKYIVTGSGKSIQMYDITKRKYEAPVFLKENVGESRIYLSGGRYYVADGKGIYRVNSE</sequence>
<organism evidence="1 2">
    <name type="scientific">Candidatus Opimibacter skivensis</name>
    <dbReference type="NCBI Taxonomy" id="2982028"/>
    <lineage>
        <taxon>Bacteria</taxon>
        <taxon>Pseudomonadati</taxon>
        <taxon>Bacteroidota</taxon>
        <taxon>Saprospiria</taxon>
        <taxon>Saprospirales</taxon>
        <taxon>Saprospiraceae</taxon>
        <taxon>Candidatus Opimibacter</taxon>
    </lineage>
</organism>
<evidence type="ECO:0000313" key="2">
    <source>
        <dbReference type="Proteomes" id="UP000808337"/>
    </source>
</evidence>
<dbReference type="Proteomes" id="UP000808337">
    <property type="component" value="Unassembled WGS sequence"/>
</dbReference>
<dbReference type="InterPro" id="IPR011042">
    <property type="entry name" value="6-blade_b-propeller_TolB-like"/>
</dbReference>
<dbReference type="AlphaFoldDB" id="A0A9D7T0E4"/>
<dbReference type="Gene3D" id="2.120.10.30">
    <property type="entry name" value="TolB, C-terminal domain"/>
    <property type="match status" value="1"/>
</dbReference>
<reference evidence="1 2" key="1">
    <citation type="submission" date="2020-10" db="EMBL/GenBank/DDBJ databases">
        <title>Connecting structure to function with the recovery of over 1000 high-quality activated sludge metagenome-assembled genomes encoding full-length rRNA genes using long-read sequencing.</title>
        <authorList>
            <person name="Singleton C.M."/>
            <person name="Petriglieri F."/>
            <person name="Kristensen J.M."/>
            <person name="Kirkegaard R.H."/>
            <person name="Michaelsen T.Y."/>
            <person name="Andersen M.H."/>
            <person name="Karst S.M."/>
            <person name="Dueholm M.S."/>
            <person name="Nielsen P.H."/>
            <person name="Albertsen M."/>
        </authorList>
    </citation>
    <scope>NUCLEOTIDE SEQUENCE [LARGE SCALE GENOMIC DNA]</scope>
    <source>
        <strain evidence="1">Ribe_18-Q3-R11-54_MAXAC.273</strain>
    </source>
</reference>
<comment type="caution">
    <text evidence="1">The sequence shown here is derived from an EMBL/GenBank/DDBJ whole genome shotgun (WGS) entry which is preliminary data.</text>
</comment>
<dbReference type="EMBL" id="JADKGY010000032">
    <property type="protein sequence ID" value="MBK9984950.1"/>
    <property type="molecule type" value="Genomic_DNA"/>
</dbReference>
<dbReference type="SUPFAM" id="SSF63825">
    <property type="entry name" value="YWTD domain"/>
    <property type="match status" value="1"/>
</dbReference>
<evidence type="ECO:0000313" key="1">
    <source>
        <dbReference type="EMBL" id="MBK9984950.1"/>
    </source>
</evidence>
<dbReference type="PROSITE" id="PS51257">
    <property type="entry name" value="PROKAR_LIPOPROTEIN"/>
    <property type="match status" value="1"/>
</dbReference>
<proteinExistence type="predicted"/>
<name>A0A9D7T0E4_9BACT</name>
<gene>
    <name evidence="1" type="ORF">IPP15_21735</name>
</gene>